<dbReference type="PROSITE" id="PS50893">
    <property type="entry name" value="ABC_TRANSPORTER_2"/>
    <property type="match status" value="1"/>
</dbReference>
<evidence type="ECO:0000256" key="6">
    <source>
        <dbReference type="ARBA" id="ARBA00022840"/>
    </source>
</evidence>
<gene>
    <name evidence="14" type="ORF">GON03_07915</name>
</gene>
<dbReference type="InterPro" id="IPR027417">
    <property type="entry name" value="P-loop_NTPase"/>
</dbReference>
<dbReference type="PANTHER" id="PTHR43394:SF1">
    <property type="entry name" value="ATP-BINDING CASSETTE SUB-FAMILY B MEMBER 10, MITOCHONDRIAL"/>
    <property type="match status" value="1"/>
</dbReference>
<dbReference type="FunFam" id="3.40.50.300:FF:000299">
    <property type="entry name" value="ABC transporter ATP-binding protein/permease"/>
    <property type="match status" value="1"/>
</dbReference>
<dbReference type="PANTHER" id="PTHR43394">
    <property type="entry name" value="ATP-DEPENDENT PERMEASE MDL1, MITOCHONDRIAL"/>
    <property type="match status" value="1"/>
</dbReference>
<dbReference type="InterPro" id="IPR039421">
    <property type="entry name" value="Type_1_exporter"/>
</dbReference>
<dbReference type="EMBL" id="WSEK01000004">
    <property type="protein sequence ID" value="MVQ49105.1"/>
    <property type="molecule type" value="Genomic_DNA"/>
</dbReference>
<feature type="transmembrane region" description="Helical" evidence="11">
    <location>
        <begin position="45"/>
        <end position="66"/>
    </location>
</feature>
<dbReference type="SUPFAM" id="SSF52540">
    <property type="entry name" value="P-loop containing nucleoside triphosphate hydrolases"/>
    <property type="match status" value="1"/>
</dbReference>
<dbReference type="InterPro" id="IPR017871">
    <property type="entry name" value="ABC_transporter-like_CS"/>
</dbReference>
<dbReference type="InterPro" id="IPR003439">
    <property type="entry name" value="ABC_transporter-like_ATP-bd"/>
</dbReference>
<evidence type="ECO:0000256" key="2">
    <source>
        <dbReference type="ARBA" id="ARBA00022448"/>
    </source>
</evidence>
<feature type="domain" description="ABC transmembrane type-1" evidence="13">
    <location>
        <begin position="47"/>
        <end position="327"/>
    </location>
</feature>
<keyword evidence="4 11" id="KW-0812">Transmembrane</keyword>
<keyword evidence="15" id="KW-1185">Reference proteome</keyword>
<accession>A0A6L6XTX9</accession>
<dbReference type="RefSeq" id="WP_181645057.1">
    <property type="nucleotide sequence ID" value="NZ_WSEK01000004.1"/>
</dbReference>
<dbReference type="GO" id="GO:0005524">
    <property type="term" value="F:ATP binding"/>
    <property type="evidence" value="ECO:0007669"/>
    <property type="project" value="UniProtKB-KW"/>
</dbReference>
<keyword evidence="2" id="KW-0813">Transport</keyword>
<feature type="transmembrane region" description="Helical" evidence="11">
    <location>
        <begin position="86"/>
        <end position="106"/>
    </location>
</feature>
<comment type="caution">
    <text evidence="14">The sequence shown here is derived from an EMBL/GenBank/DDBJ whole genome shotgun (WGS) entry which is preliminary data.</text>
</comment>
<feature type="transmembrane region" description="Helical" evidence="11">
    <location>
        <begin position="172"/>
        <end position="202"/>
    </location>
</feature>
<dbReference type="PROSITE" id="PS50929">
    <property type="entry name" value="ABC_TM1F"/>
    <property type="match status" value="1"/>
</dbReference>
<comment type="similarity">
    <text evidence="9">Belongs to the ABC transporter superfamily. Lipid exporter (TC 3.A.1.106) family.</text>
</comment>
<sequence>MSRGVEPSDPLALQVAARSGSRSAGRLGALVRRSLSLVWASGRGILVALIAVQLLAAAALAAQVVAVERVLNGVIDAVDGTVLDSALLPVIALAACSALAAAASAVQGQLQRLLGESVARTMWGKVLGVATGVGLRHFESPEFYNRLNRVQTNALVRPYQVTQGLLSMGSALAASVALGITLIAISPLLLPLVVVAGVPLLLTSARESRIEFDFSVRQTPAVRLRSYFALLQSGRDEAKEVRAFGLTDWLAARFDALYGAYLHDLRAHVLRRGVLSLIGQLGSALVLGATLIALVVLIDRGDIDVAAAGAAIVAIRLLATQVQAVFRGAQSVFESGLFLDDLEQFLALGESATDDADGPDAPDGFDVVRVEDVRFRYPDADRDALCGVDVELRAGEVVALVGENGSGKTTLAKVLAGLYEPDGGRVTWDAQDVASFGAASLRRRIAVVFQDFVRYALPATDNIALGRVDVPVEPARVRSAAAAAGAEGLLDALPNGFDTVLSRLFAGGTDLSGGQWQRVALARSFYRDAPLVILDEPSSSLDPRAEHDLFATLRDSLRGRTALFISHRFSTVRGADRIYVLHEGRIAEQGTHDELMTRDGRYAELFRLQSELRITGDEAGIPAAPDGSAYPMTMKATAFPQVDVPAPAESSQQAHDPGGSQPRLGSVPALHHRRETWTDDRV</sequence>
<dbReference type="Gene3D" id="1.20.1560.10">
    <property type="entry name" value="ABC transporter type 1, transmembrane domain"/>
    <property type="match status" value="1"/>
</dbReference>
<evidence type="ECO:0000256" key="10">
    <source>
        <dbReference type="SAM" id="MobiDB-lite"/>
    </source>
</evidence>
<evidence type="ECO:0000256" key="9">
    <source>
        <dbReference type="ARBA" id="ARBA00061644"/>
    </source>
</evidence>
<evidence type="ECO:0000256" key="8">
    <source>
        <dbReference type="ARBA" id="ARBA00023136"/>
    </source>
</evidence>
<evidence type="ECO:0000256" key="4">
    <source>
        <dbReference type="ARBA" id="ARBA00022692"/>
    </source>
</evidence>
<keyword evidence="5" id="KW-0547">Nucleotide-binding</keyword>
<feature type="region of interest" description="Disordered" evidence="10">
    <location>
        <begin position="640"/>
        <end position="682"/>
    </location>
</feature>
<dbReference type="Pfam" id="PF00005">
    <property type="entry name" value="ABC_tran"/>
    <property type="match status" value="1"/>
</dbReference>
<evidence type="ECO:0000259" key="12">
    <source>
        <dbReference type="PROSITE" id="PS50893"/>
    </source>
</evidence>
<dbReference type="Gene3D" id="3.40.50.300">
    <property type="entry name" value="P-loop containing nucleotide triphosphate hydrolases"/>
    <property type="match status" value="1"/>
</dbReference>
<protein>
    <submittedName>
        <fullName evidence="14">ATP-binding cassette domain-containing protein</fullName>
    </submittedName>
</protein>
<dbReference type="InterPro" id="IPR003593">
    <property type="entry name" value="AAA+_ATPase"/>
</dbReference>
<dbReference type="InterPro" id="IPR011527">
    <property type="entry name" value="ABC1_TM_dom"/>
</dbReference>
<evidence type="ECO:0000256" key="5">
    <source>
        <dbReference type="ARBA" id="ARBA00022741"/>
    </source>
</evidence>
<dbReference type="GO" id="GO:0016887">
    <property type="term" value="F:ATP hydrolysis activity"/>
    <property type="evidence" value="ECO:0007669"/>
    <property type="project" value="InterPro"/>
</dbReference>
<proteinExistence type="inferred from homology"/>
<evidence type="ECO:0000256" key="1">
    <source>
        <dbReference type="ARBA" id="ARBA00004651"/>
    </source>
</evidence>
<dbReference type="GO" id="GO:0005886">
    <property type="term" value="C:plasma membrane"/>
    <property type="evidence" value="ECO:0007669"/>
    <property type="project" value="UniProtKB-SubCell"/>
</dbReference>
<feature type="transmembrane region" description="Helical" evidence="11">
    <location>
        <begin position="274"/>
        <end position="298"/>
    </location>
</feature>
<evidence type="ECO:0000313" key="14">
    <source>
        <dbReference type="EMBL" id="MVQ49105.1"/>
    </source>
</evidence>
<organism evidence="14 15">
    <name type="scientific">Nocardioides agri</name>
    <dbReference type="NCBI Taxonomy" id="2682843"/>
    <lineage>
        <taxon>Bacteria</taxon>
        <taxon>Bacillati</taxon>
        <taxon>Actinomycetota</taxon>
        <taxon>Actinomycetes</taxon>
        <taxon>Propionibacteriales</taxon>
        <taxon>Nocardioidaceae</taxon>
        <taxon>Nocardioides</taxon>
    </lineage>
</organism>
<dbReference type="AlphaFoldDB" id="A0A6L6XTX9"/>
<feature type="domain" description="ABC transporter" evidence="12">
    <location>
        <begin position="368"/>
        <end position="608"/>
    </location>
</feature>
<evidence type="ECO:0000259" key="13">
    <source>
        <dbReference type="PROSITE" id="PS50929"/>
    </source>
</evidence>
<name>A0A6L6XTX9_9ACTN</name>
<reference evidence="14 15" key="1">
    <citation type="submission" date="2019-12" db="EMBL/GenBank/DDBJ databases">
        <authorList>
            <person name="Huq M.A."/>
        </authorList>
    </citation>
    <scope>NUCLEOTIDE SEQUENCE [LARGE SCALE GENOMIC DNA]</scope>
    <source>
        <strain evidence="14 15">MAH-18</strain>
    </source>
</reference>
<dbReference type="SMART" id="SM00382">
    <property type="entry name" value="AAA"/>
    <property type="match status" value="1"/>
</dbReference>
<evidence type="ECO:0000256" key="7">
    <source>
        <dbReference type="ARBA" id="ARBA00022989"/>
    </source>
</evidence>
<dbReference type="Proteomes" id="UP000473525">
    <property type="component" value="Unassembled WGS sequence"/>
</dbReference>
<dbReference type="InterPro" id="IPR036640">
    <property type="entry name" value="ABC1_TM_sf"/>
</dbReference>
<keyword evidence="8 11" id="KW-0472">Membrane</keyword>
<dbReference type="SUPFAM" id="SSF90123">
    <property type="entry name" value="ABC transporter transmembrane region"/>
    <property type="match status" value="1"/>
</dbReference>
<evidence type="ECO:0000256" key="3">
    <source>
        <dbReference type="ARBA" id="ARBA00022475"/>
    </source>
</evidence>
<dbReference type="GO" id="GO:0015421">
    <property type="term" value="F:ABC-type oligopeptide transporter activity"/>
    <property type="evidence" value="ECO:0007669"/>
    <property type="project" value="TreeGrafter"/>
</dbReference>
<keyword evidence="3" id="KW-1003">Cell membrane</keyword>
<comment type="subcellular location">
    <subcellularLocation>
        <location evidence="1">Cell membrane</location>
        <topology evidence="1">Multi-pass membrane protein</topology>
    </subcellularLocation>
</comment>
<dbReference type="PROSITE" id="PS00211">
    <property type="entry name" value="ABC_TRANSPORTER_1"/>
    <property type="match status" value="1"/>
</dbReference>
<keyword evidence="6 14" id="KW-0067">ATP-binding</keyword>
<evidence type="ECO:0000256" key="11">
    <source>
        <dbReference type="SAM" id="Phobius"/>
    </source>
</evidence>
<keyword evidence="7 11" id="KW-1133">Transmembrane helix</keyword>
<evidence type="ECO:0000313" key="15">
    <source>
        <dbReference type="Proteomes" id="UP000473525"/>
    </source>
</evidence>